<keyword evidence="2" id="KW-1185">Reference proteome</keyword>
<dbReference type="EMBL" id="JAAIUW010000003">
    <property type="protein sequence ID" value="KAF7839561.1"/>
    <property type="molecule type" value="Genomic_DNA"/>
</dbReference>
<reference evidence="1" key="1">
    <citation type="submission" date="2020-09" db="EMBL/GenBank/DDBJ databases">
        <title>Genome-Enabled Discovery of Anthraquinone Biosynthesis in Senna tora.</title>
        <authorList>
            <person name="Kang S.-H."/>
            <person name="Pandey R.P."/>
            <person name="Lee C.-M."/>
            <person name="Sim J.-S."/>
            <person name="Jeong J.-T."/>
            <person name="Choi B.-S."/>
            <person name="Jung M."/>
            <person name="Ginzburg D."/>
            <person name="Zhao K."/>
            <person name="Won S.Y."/>
            <person name="Oh T.-J."/>
            <person name="Yu Y."/>
            <person name="Kim N.-H."/>
            <person name="Lee O.R."/>
            <person name="Lee T.-H."/>
            <person name="Bashyal P."/>
            <person name="Kim T.-S."/>
            <person name="Lee W.-H."/>
            <person name="Kawkins C."/>
            <person name="Kim C.-K."/>
            <person name="Kim J.S."/>
            <person name="Ahn B.O."/>
            <person name="Rhee S.Y."/>
            <person name="Sohng J.K."/>
        </authorList>
    </citation>
    <scope>NUCLEOTIDE SEQUENCE</scope>
    <source>
        <tissue evidence="1">Leaf</tissue>
    </source>
</reference>
<sequence>MSETEYELKEDMVPDLGQRRLTTITTTLGSIL</sequence>
<organism evidence="1 2">
    <name type="scientific">Senna tora</name>
    <dbReference type="NCBI Taxonomy" id="362788"/>
    <lineage>
        <taxon>Eukaryota</taxon>
        <taxon>Viridiplantae</taxon>
        <taxon>Streptophyta</taxon>
        <taxon>Embryophyta</taxon>
        <taxon>Tracheophyta</taxon>
        <taxon>Spermatophyta</taxon>
        <taxon>Magnoliopsida</taxon>
        <taxon>eudicotyledons</taxon>
        <taxon>Gunneridae</taxon>
        <taxon>Pentapetalae</taxon>
        <taxon>rosids</taxon>
        <taxon>fabids</taxon>
        <taxon>Fabales</taxon>
        <taxon>Fabaceae</taxon>
        <taxon>Caesalpinioideae</taxon>
        <taxon>Cassia clade</taxon>
        <taxon>Senna</taxon>
    </lineage>
</organism>
<protein>
    <submittedName>
        <fullName evidence="1">Uncharacterized protein</fullName>
    </submittedName>
</protein>
<gene>
    <name evidence="1" type="ORF">G2W53_008043</name>
</gene>
<proteinExistence type="predicted"/>
<accession>A0A835CEA5</accession>
<dbReference type="AlphaFoldDB" id="A0A835CEA5"/>
<evidence type="ECO:0000313" key="1">
    <source>
        <dbReference type="EMBL" id="KAF7839561.1"/>
    </source>
</evidence>
<evidence type="ECO:0000313" key="2">
    <source>
        <dbReference type="Proteomes" id="UP000634136"/>
    </source>
</evidence>
<name>A0A835CEA5_9FABA</name>
<dbReference type="Proteomes" id="UP000634136">
    <property type="component" value="Unassembled WGS sequence"/>
</dbReference>
<comment type="caution">
    <text evidence="1">The sequence shown here is derived from an EMBL/GenBank/DDBJ whole genome shotgun (WGS) entry which is preliminary data.</text>
</comment>